<feature type="transmembrane region" description="Helical" evidence="5">
    <location>
        <begin position="358"/>
        <end position="379"/>
    </location>
</feature>
<evidence type="ECO:0000259" key="6">
    <source>
        <dbReference type="PROSITE" id="PS50850"/>
    </source>
</evidence>
<dbReference type="RefSeq" id="WP_147236168.1">
    <property type="nucleotide sequence ID" value="NZ_JAZHFZ010000030.1"/>
</dbReference>
<feature type="transmembrane region" description="Helical" evidence="5">
    <location>
        <begin position="268"/>
        <end position="288"/>
    </location>
</feature>
<reference evidence="7 10" key="3">
    <citation type="submission" date="2024-01" db="EMBL/GenBank/DDBJ databases">
        <title>The diversity of rhizobia nodulating Mimosa spp. in eleven states of Brazil covering several biomes is determined by host plant, location, and edaphic factors.</title>
        <authorList>
            <person name="Rouws L."/>
            <person name="Barauna A."/>
            <person name="Beukes C."/>
            <person name="De Faria S.M."/>
            <person name="Gross E."/>
            <person name="Dos Reis Junior F.B."/>
            <person name="Simon M."/>
            <person name="Maluk M."/>
            <person name="Odee D.W."/>
            <person name="Kenicer G."/>
            <person name="Young J.P.W."/>
            <person name="Reis V.M."/>
            <person name="Zilli J."/>
            <person name="James E.K."/>
        </authorList>
    </citation>
    <scope>NUCLEOTIDE SEQUENCE [LARGE SCALE GENOMIC DNA]</scope>
    <source>
        <strain evidence="7 10">JPY530</strain>
    </source>
</reference>
<dbReference type="Proteomes" id="UP000321776">
    <property type="component" value="Unassembled WGS sequence"/>
</dbReference>
<feature type="domain" description="Major facilitator superfamily (MFS) profile" evidence="6">
    <location>
        <begin position="12"/>
        <end position="459"/>
    </location>
</feature>
<dbReference type="InterPro" id="IPR020846">
    <property type="entry name" value="MFS_dom"/>
</dbReference>
<dbReference type="EMBL" id="JAZHGA010000026">
    <property type="protein sequence ID" value="MEM5343708.1"/>
    <property type="molecule type" value="Genomic_DNA"/>
</dbReference>
<dbReference type="PANTHER" id="PTHR42718">
    <property type="entry name" value="MAJOR FACILITATOR SUPERFAMILY MULTIDRUG TRANSPORTER MFSC"/>
    <property type="match status" value="1"/>
</dbReference>
<dbReference type="InterPro" id="IPR036259">
    <property type="entry name" value="MFS_trans_sf"/>
</dbReference>
<evidence type="ECO:0000256" key="4">
    <source>
        <dbReference type="ARBA" id="ARBA00023136"/>
    </source>
</evidence>
<dbReference type="Pfam" id="PF07690">
    <property type="entry name" value="MFS_1"/>
    <property type="match status" value="1"/>
</dbReference>
<comment type="subcellular location">
    <subcellularLocation>
        <location evidence="1">Membrane</location>
        <topology evidence="1">Multi-pass membrane protein</topology>
    </subcellularLocation>
</comment>
<feature type="transmembrane region" description="Helical" evidence="5">
    <location>
        <begin position="224"/>
        <end position="247"/>
    </location>
</feature>
<feature type="transmembrane region" description="Helical" evidence="5">
    <location>
        <begin position="470"/>
        <end position="489"/>
    </location>
</feature>
<feature type="transmembrane region" description="Helical" evidence="5">
    <location>
        <begin position="169"/>
        <end position="188"/>
    </location>
</feature>
<dbReference type="GO" id="GO:0022857">
    <property type="term" value="F:transmembrane transporter activity"/>
    <property type="evidence" value="ECO:0007669"/>
    <property type="project" value="InterPro"/>
</dbReference>
<dbReference type="CDD" id="cd17321">
    <property type="entry name" value="MFS_MMR_MDR_like"/>
    <property type="match status" value="1"/>
</dbReference>
<dbReference type="PROSITE" id="PS00216">
    <property type="entry name" value="SUGAR_TRANSPORT_1"/>
    <property type="match status" value="1"/>
</dbReference>
<feature type="transmembrane region" description="Helical" evidence="5">
    <location>
        <begin position="300"/>
        <end position="320"/>
    </location>
</feature>
<feature type="transmembrane region" description="Helical" evidence="5">
    <location>
        <begin position="400"/>
        <end position="422"/>
    </location>
</feature>
<keyword evidence="3 5" id="KW-1133">Transmembrane helix</keyword>
<keyword evidence="4 5" id="KW-0472">Membrane</keyword>
<keyword evidence="2 5" id="KW-0812">Transmembrane</keyword>
<sequence length="511" mass="53490">MPFFPPRKNTLALLAACLSSLMFGLEISSVPAILPTLEQLLHGDFNDMQWVMNAYTIACTTVLMATGTLADRYGRKRVFVVSIALFGITSLLCGLAPNMAVLIAGRFLQGASGGAMLICQVAVLSHQFQQGHERVKAFAAWGIIFGIGLGFGPIIGSATVALIGWQWVFLVHAPLALATIALAVSGVSESRDPHAQKLDAWGVVTLSLAVFGVAFYITQGAGPGFASLPALGIVAASALCLIGFVVAESVSAHPMFDFSVFRIRKFSGALIGSAAMNFSFWPFMIYLPVYFHHALGYDDLHAGLALLAYTLPTLVVPPVAERLAHRYHPGFVIPGGLFTIGLGFFLMRAGSAVEHANWLTMLPGCIVAGAGLGLTNTTVTNTTTGAVSTARAGMASGIDMSARMIALAINIALMGFVLVAGVDASLSRTLSGAHDAAQIHAMSAAIAAGRIAALDPQIAHDALVQGFHWVMMYGGAGVWLLAAASFATFGAMAQRPPRHEAPATTCAQCTD</sequence>
<feature type="transmembrane region" description="Helical" evidence="5">
    <location>
        <begin position="327"/>
        <end position="346"/>
    </location>
</feature>
<dbReference type="InterPro" id="IPR005829">
    <property type="entry name" value="Sugar_transporter_CS"/>
</dbReference>
<evidence type="ECO:0000256" key="2">
    <source>
        <dbReference type="ARBA" id="ARBA00022692"/>
    </source>
</evidence>
<dbReference type="AlphaFoldDB" id="A0A5C6VH02"/>
<reference evidence="8" key="2">
    <citation type="submission" date="2019-08" db="EMBL/GenBank/DDBJ databases">
        <authorList>
            <person name="Im W.-T."/>
        </authorList>
    </citation>
    <scope>NUCLEOTIDE SEQUENCE</scope>
    <source>
        <strain evidence="8">NF 2-5-3</strain>
    </source>
</reference>
<evidence type="ECO:0000256" key="3">
    <source>
        <dbReference type="ARBA" id="ARBA00022989"/>
    </source>
</evidence>
<feature type="transmembrane region" description="Helical" evidence="5">
    <location>
        <begin position="107"/>
        <end position="126"/>
    </location>
</feature>
<dbReference type="Gene3D" id="1.20.1720.10">
    <property type="entry name" value="Multidrug resistance protein D"/>
    <property type="match status" value="1"/>
</dbReference>
<organism evidence="8 9">
    <name type="scientific">Paraburkholderia azotifigens</name>
    <dbReference type="NCBI Taxonomy" id="2057004"/>
    <lineage>
        <taxon>Bacteria</taxon>
        <taxon>Pseudomonadati</taxon>
        <taxon>Pseudomonadota</taxon>
        <taxon>Betaproteobacteria</taxon>
        <taxon>Burkholderiales</taxon>
        <taxon>Burkholderiaceae</taxon>
        <taxon>Paraburkholderia</taxon>
    </lineage>
</organism>
<protein>
    <submittedName>
        <fullName evidence="8">MFS transporter</fullName>
    </submittedName>
</protein>
<dbReference type="Gene3D" id="1.20.1250.20">
    <property type="entry name" value="MFS general substrate transporter like domains"/>
    <property type="match status" value="1"/>
</dbReference>
<dbReference type="EMBL" id="VOQS01000003">
    <property type="protein sequence ID" value="TXC83984.1"/>
    <property type="molecule type" value="Genomic_DNA"/>
</dbReference>
<evidence type="ECO:0000256" key="1">
    <source>
        <dbReference type="ARBA" id="ARBA00004141"/>
    </source>
</evidence>
<evidence type="ECO:0000313" key="10">
    <source>
        <dbReference type="Proteomes" id="UP001481677"/>
    </source>
</evidence>
<feature type="transmembrane region" description="Helical" evidence="5">
    <location>
        <begin position="138"/>
        <end position="163"/>
    </location>
</feature>
<name>A0A5C6VH02_9BURK</name>
<dbReference type="PROSITE" id="PS50850">
    <property type="entry name" value="MFS"/>
    <property type="match status" value="1"/>
</dbReference>
<evidence type="ECO:0000313" key="9">
    <source>
        <dbReference type="Proteomes" id="UP000321776"/>
    </source>
</evidence>
<evidence type="ECO:0000313" key="7">
    <source>
        <dbReference type="EMBL" id="MEM5343708.1"/>
    </source>
</evidence>
<feature type="transmembrane region" description="Helical" evidence="5">
    <location>
        <begin position="78"/>
        <end position="101"/>
    </location>
</feature>
<feature type="transmembrane region" description="Helical" evidence="5">
    <location>
        <begin position="200"/>
        <end position="218"/>
    </location>
</feature>
<comment type="caution">
    <text evidence="8">The sequence shown here is derived from an EMBL/GenBank/DDBJ whole genome shotgun (WGS) entry which is preliminary data.</text>
</comment>
<dbReference type="SUPFAM" id="SSF103473">
    <property type="entry name" value="MFS general substrate transporter"/>
    <property type="match status" value="1"/>
</dbReference>
<proteinExistence type="predicted"/>
<feature type="transmembrane region" description="Helical" evidence="5">
    <location>
        <begin position="48"/>
        <end position="66"/>
    </location>
</feature>
<dbReference type="PANTHER" id="PTHR42718:SF49">
    <property type="entry name" value="EXPORT PROTEIN"/>
    <property type="match status" value="1"/>
</dbReference>
<reference evidence="8 9" key="1">
    <citation type="journal article" date="2018" name="Int. J. Syst. Evol. Microbiol.">
        <title>Paraburkholderia azotifigens sp. nov., a nitrogen-fixing bacterium isolated from paddy soil.</title>
        <authorList>
            <person name="Choi G.M."/>
            <person name="Im W.T."/>
        </authorList>
    </citation>
    <scope>NUCLEOTIDE SEQUENCE [LARGE SCALE GENOMIC DNA]</scope>
    <source>
        <strain evidence="8 9">NF 2-5-3</strain>
    </source>
</reference>
<evidence type="ECO:0000256" key="5">
    <source>
        <dbReference type="SAM" id="Phobius"/>
    </source>
</evidence>
<accession>A0A5C6VH02</accession>
<dbReference type="Proteomes" id="UP001481677">
    <property type="component" value="Unassembled WGS sequence"/>
</dbReference>
<dbReference type="InterPro" id="IPR011701">
    <property type="entry name" value="MFS"/>
</dbReference>
<evidence type="ECO:0000313" key="8">
    <source>
        <dbReference type="EMBL" id="TXC83984.1"/>
    </source>
</evidence>
<keyword evidence="10" id="KW-1185">Reference proteome</keyword>
<dbReference type="GO" id="GO:0016020">
    <property type="term" value="C:membrane"/>
    <property type="evidence" value="ECO:0007669"/>
    <property type="project" value="UniProtKB-SubCell"/>
</dbReference>
<gene>
    <name evidence="8" type="ORF">FRZ40_27000</name>
    <name evidence="7" type="ORF">V4C56_29330</name>
</gene>